<comment type="similarity">
    <text evidence="1 4 6">Belongs to the GrpE family.</text>
</comment>
<protein>
    <recommendedName>
        <fullName evidence="4 5">Protein GrpE</fullName>
    </recommendedName>
    <alternativeName>
        <fullName evidence="4">HSP-70 cofactor</fullName>
    </alternativeName>
</protein>
<keyword evidence="2 4" id="KW-0346">Stress response</keyword>
<sequence>MAEAKKDEFLDDIEQALAEETEFETAEITDEAAEIDELRAERDAYQDKFMRALADAENARKRSDKDRLEAANYGGSKLARDMLPVYDNMKRALESVTDEQRAAAPAFFEGIELTMRELLNVFSKHGIRLISPEVGDPFDPQHHEAMFEAPLPGTKAGDIIQISAEGFMMHDRILRPAQVGVSSMKG</sequence>
<dbReference type="GO" id="GO:0005737">
    <property type="term" value="C:cytoplasm"/>
    <property type="evidence" value="ECO:0007669"/>
    <property type="project" value="UniProtKB-SubCell"/>
</dbReference>
<dbReference type="SUPFAM" id="SSF51064">
    <property type="entry name" value="Head domain of nucleotide exchange factor GrpE"/>
    <property type="match status" value="1"/>
</dbReference>
<evidence type="ECO:0000313" key="8">
    <source>
        <dbReference type="EMBL" id="SMC11999.1"/>
    </source>
</evidence>
<dbReference type="PROSITE" id="PS01071">
    <property type="entry name" value="GRPE"/>
    <property type="match status" value="1"/>
</dbReference>
<keyword evidence="4" id="KW-0963">Cytoplasm</keyword>
<evidence type="ECO:0000313" key="9">
    <source>
        <dbReference type="Proteomes" id="UP000193224"/>
    </source>
</evidence>
<dbReference type="GO" id="GO:0051082">
    <property type="term" value="F:unfolded protein binding"/>
    <property type="evidence" value="ECO:0007669"/>
    <property type="project" value="TreeGrafter"/>
</dbReference>
<evidence type="ECO:0000256" key="6">
    <source>
        <dbReference type="RuleBase" id="RU004478"/>
    </source>
</evidence>
<dbReference type="EMBL" id="FWXB01000005">
    <property type="protein sequence ID" value="SMC11999.1"/>
    <property type="molecule type" value="Genomic_DNA"/>
</dbReference>
<keyword evidence="9" id="KW-1185">Reference proteome</keyword>
<organism evidence="8 9">
    <name type="scientific">Roseovarius aestuarii</name>
    <dbReference type="NCBI Taxonomy" id="475083"/>
    <lineage>
        <taxon>Bacteria</taxon>
        <taxon>Pseudomonadati</taxon>
        <taxon>Pseudomonadota</taxon>
        <taxon>Alphaproteobacteria</taxon>
        <taxon>Rhodobacterales</taxon>
        <taxon>Roseobacteraceae</taxon>
        <taxon>Roseovarius</taxon>
    </lineage>
</organism>
<dbReference type="GO" id="GO:0000774">
    <property type="term" value="F:adenyl-nucleotide exchange factor activity"/>
    <property type="evidence" value="ECO:0007669"/>
    <property type="project" value="InterPro"/>
</dbReference>
<comment type="subcellular location">
    <subcellularLocation>
        <location evidence="4">Cytoplasm</location>
    </subcellularLocation>
</comment>
<reference evidence="8 9" key="1">
    <citation type="submission" date="2017-03" db="EMBL/GenBank/DDBJ databases">
        <authorList>
            <person name="Afonso C.L."/>
            <person name="Miller P.J."/>
            <person name="Scott M.A."/>
            <person name="Spackman E."/>
            <person name="Goraichik I."/>
            <person name="Dimitrov K.M."/>
            <person name="Suarez D.L."/>
            <person name="Swayne D.E."/>
        </authorList>
    </citation>
    <scope>NUCLEOTIDE SEQUENCE [LARGE SCALE GENOMIC DNA]</scope>
    <source>
        <strain evidence="8 9">CECT 7745</strain>
    </source>
</reference>
<dbReference type="HAMAP" id="MF_01151">
    <property type="entry name" value="GrpE"/>
    <property type="match status" value="1"/>
</dbReference>
<evidence type="ECO:0000256" key="3">
    <source>
        <dbReference type="ARBA" id="ARBA00023186"/>
    </source>
</evidence>
<dbReference type="InterPro" id="IPR009012">
    <property type="entry name" value="GrpE_head"/>
</dbReference>
<dbReference type="InterPro" id="IPR013805">
    <property type="entry name" value="GrpE_CC"/>
</dbReference>
<dbReference type="RefSeq" id="WP_085800062.1">
    <property type="nucleotide sequence ID" value="NZ_FWXB01000005.1"/>
</dbReference>
<dbReference type="Proteomes" id="UP000193224">
    <property type="component" value="Unassembled WGS sequence"/>
</dbReference>
<dbReference type="PANTHER" id="PTHR21237:SF23">
    <property type="entry name" value="GRPE PROTEIN HOMOLOG, MITOCHONDRIAL"/>
    <property type="match status" value="1"/>
</dbReference>
<evidence type="ECO:0000256" key="2">
    <source>
        <dbReference type="ARBA" id="ARBA00023016"/>
    </source>
</evidence>
<keyword evidence="7" id="KW-0175">Coiled coil</keyword>
<dbReference type="InterPro" id="IPR000740">
    <property type="entry name" value="GrpE"/>
</dbReference>
<evidence type="ECO:0000256" key="1">
    <source>
        <dbReference type="ARBA" id="ARBA00009054"/>
    </source>
</evidence>
<dbReference type="Gene3D" id="3.90.20.20">
    <property type="match status" value="1"/>
</dbReference>
<gene>
    <name evidence="4" type="primary">grpE</name>
    <name evidence="8" type="ORF">ROA7745_01820</name>
</gene>
<dbReference type="Gene3D" id="2.30.22.10">
    <property type="entry name" value="Head domain of nucleotide exchange factor GrpE"/>
    <property type="match status" value="1"/>
</dbReference>
<evidence type="ECO:0000256" key="5">
    <source>
        <dbReference type="RuleBase" id="RU000639"/>
    </source>
</evidence>
<dbReference type="GO" id="GO:0042803">
    <property type="term" value="F:protein homodimerization activity"/>
    <property type="evidence" value="ECO:0007669"/>
    <property type="project" value="InterPro"/>
</dbReference>
<dbReference type="SUPFAM" id="SSF58014">
    <property type="entry name" value="Coiled-coil domain of nucleotide exchange factor GrpE"/>
    <property type="match status" value="1"/>
</dbReference>
<dbReference type="OrthoDB" id="9789811at2"/>
<comment type="subunit">
    <text evidence="4">Homodimer.</text>
</comment>
<dbReference type="GO" id="GO:0006457">
    <property type="term" value="P:protein folding"/>
    <property type="evidence" value="ECO:0007669"/>
    <property type="project" value="InterPro"/>
</dbReference>
<evidence type="ECO:0000256" key="4">
    <source>
        <dbReference type="HAMAP-Rule" id="MF_01151"/>
    </source>
</evidence>
<evidence type="ECO:0000256" key="7">
    <source>
        <dbReference type="SAM" id="Coils"/>
    </source>
</evidence>
<dbReference type="PANTHER" id="PTHR21237">
    <property type="entry name" value="GRPE PROTEIN"/>
    <property type="match status" value="1"/>
</dbReference>
<dbReference type="PRINTS" id="PR00773">
    <property type="entry name" value="GRPEPROTEIN"/>
</dbReference>
<accession>A0A1X7BS09</accession>
<dbReference type="CDD" id="cd00446">
    <property type="entry name" value="GrpE"/>
    <property type="match status" value="1"/>
</dbReference>
<dbReference type="AlphaFoldDB" id="A0A1X7BS09"/>
<feature type="coiled-coil region" evidence="7">
    <location>
        <begin position="28"/>
        <end position="62"/>
    </location>
</feature>
<keyword evidence="3 4" id="KW-0143">Chaperone</keyword>
<proteinExistence type="inferred from homology"/>
<comment type="function">
    <text evidence="4 5">Participates actively in the response to hyperosmotic and heat shock by preventing the aggregation of stress-denatured proteins, in association with DnaK and GrpE. It is the nucleotide exchange factor for DnaK and may function as a thermosensor. Unfolded proteins bind initially to DnaJ; upon interaction with the DnaJ-bound protein, DnaK hydrolyzes its bound ATP, resulting in the formation of a stable complex. GrpE releases ADP from DnaK; ATP binding to DnaK triggers the release of the substrate protein, thus completing the reaction cycle. Several rounds of ATP-dependent interactions between DnaJ, DnaK and GrpE are required for fully efficient folding.</text>
</comment>
<dbReference type="Pfam" id="PF01025">
    <property type="entry name" value="GrpE"/>
    <property type="match status" value="1"/>
</dbReference>
<name>A0A1X7BS09_9RHOB</name>
<dbReference type="GO" id="GO:0051087">
    <property type="term" value="F:protein-folding chaperone binding"/>
    <property type="evidence" value="ECO:0007669"/>
    <property type="project" value="InterPro"/>
</dbReference>